<dbReference type="RefSeq" id="WP_018301614.1">
    <property type="nucleotide sequence ID" value="NZ_KB902277.1"/>
</dbReference>
<dbReference type="InterPro" id="IPR019734">
    <property type="entry name" value="TPR_rpt"/>
</dbReference>
<dbReference type="STRING" id="1123501.Wenmar_02719"/>
<keyword evidence="3" id="KW-1185">Reference proteome</keyword>
<evidence type="ECO:0000313" key="3">
    <source>
        <dbReference type="Proteomes" id="UP000035100"/>
    </source>
</evidence>
<feature type="repeat" description="TPR" evidence="1">
    <location>
        <begin position="199"/>
        <end position="232"/>
    </location>
</feature>
<gene>
    <name evidence="2" type="ORF">Wenmar_02719</name>
</gene>
<keyword evidence="1" id="KW-0802">TPR repeat</keyword>
<reference evidence="2 3" key="1">
    <citation type="submission" date="2013-01" db="EMBL/GenBank/DDBJ databases">
        <authorList>
            <person name="Fiebig A."/>
            <person name="Goeker M."/>
            <person name="Klenk H.-P.P."/>
        </authorList>
    </citation>
    <scope>NUCLEOTIDE SEQUENCE [LARGE SCALE GENOMIC DNA]</scope>
    <source>
        <strain evidence="2 3">DSM 24838</strain>
    </source>
</reference>
<dbReference type="Proteomes" id="UP000035100">
    <property type="component" value="Unassembled WGS sequence"/>
</dbReference>
<dbReference type="PROSITE" id="PS50005">
    <property type="entry name" value="TPR"/>
    <property type="match status" value="1"/>
</dbReference>
<dbReference type="Gene3D" id="1.25.40.10">
    <property type="entry name" value="Tetratricopeptide repeat domain"/>
    <property type="match status" value="1"/>
</dbReference>
<protein>
    <submittedName>
        <fullName evidence="2">Uncharacterized protein</fullName>
    </submittedName>
</protein>
<dbReference type="eggNOG" id="COG0457">
    <property type="taxonomic scope" value="Bacteria"/>
</dbReference>
<organism evidence="2 3">
    <name type="scientific">Wenxinia marina DSM 24838</name>
    <dbReference type="NCBI Taxonomy" id="1123501"/>
    <lineage>
        <taxon>Bacteria</taxon>
        <taxon>Pseudomonadati</taxon>
        <taxon>Pseudomonadota</taxon>
        <taxon>Alphaproteobacteria</taxon>
        <taxon>Rhodobacterales</taxon>
        <taxon>Roseobacteraceae</taxon>
        <taxon>Wenxinia</taxon>
    </lineage>
</organism>
<sequence length="294" mass="32227">MADSQFADPKLLNRLAWQGRWADRRRSERLARSAFRHGNRLECGLARRTLAWQAVWAGRLAEASTLIESAMKVADDLSPEAVAQIWALSAGIQCGRRDFAAAMDSIERAHEVLGSEGDVDTWCCLIGSEGIAMGLMGEFDRAAQLVDAAAPYAEEATKAYLRFVLAWAQLRGGAPDAAWGTAMHAVVLCRGWENRVVLPSALEVLGAAFARTGRPERAADVFSEAIEIARGEGDARAQCEILNQAGRLAQDTGDMRRAGMLLRQGRNLARQIGFPLWQDLFRGDLSDRRAMQEA</sequence>
<dbReference type="EMBL" id="AONG01000012">
    <property type="protein sequence ID" value="KIQ68986.1"/>
    <property type="molecule type" value="Genomic_DNA"/>
</dbReference>
<dbReference type="AlphaFoldDB" id="A0A0D0PBY3"/>
<comment type="caution">
    <text evidence="2">The sequence shown here is derived from an EMBL/GenBank/DDBJ whole genome shotgun (WGS) entry which is preliminary data.</text>
</comment>
<evidence type="ECO:0000313" key="2">
    <source>
        <dbReference type="EMBL" id="KIQ68986.1"/>
    </source>
</evidence>
<dbReference type="SUPFAM" id="SSF48452">
    <property type="entry name" value="TPR-like"/>
    <property type="match status" value="2"/>
</dbReference>
<evidence type="ECO:0000256" key="1">
    <source>
        <dbReference type="PROSITE-ProRule" id="PRU00339"/>
    </source>
</evidence>
<proteinExistence type="predicted"/>
<accession>A0A0D0PBY3</accession>
<dbReference type="OrthoDB" id="7861411at2"/>
<dbReference type="InterPro" id="IPR011990">
    <property type="entry name" value="TPR-like_helical_dom_sf"/>
</dbReference>
<name>A0A0D0PBY3_9RHOB</name>